<sequence>MLTATIFSATTPLPSLPLVNPVSPPNTKGPLNFFKLIDHRGVVTSLTISITTLFSSSPLTHARGLFQMPPVRLANRYYLVRAGQSEFESIGIVNTNPVAKTSVDNGLSEIGNKQTLKWKLVMAIVGFRLPLLRELIRLLGSLLP</sequence>
<protein>
    <submittedName>
        <fullName evidence="1">Uncharacterized protein</fullName>
    </submittedName>
</protein>
<name>A0AAN8UU72_9MAGN</name>
<dbReference type="PANTHER" id="PTHR47580">
    <property type="entry name" value="PHOSPHOGLYCERATE MUTASE FAMILY PROTEIN"/>
    <property type="match status" value="1"/>
</dbReference>
<dbReference type="AlphaFoldDB" id="A0AAN8UU72"/>
<proteinExistence type="predicted"/>
<reference evidence="1 2" key="1">
    <citation type="submission" date="2023-12" db="EMBL/GenBank/DDBJ databases">
        <title>A high-quality genome assembly for Dillenia turbinata (Dilleniales).</title>
        <authorList>
            <person name="Chanderbali A."/>
        </authorList>
    </citation>
    <scope>NUCLEOTIDE SEQUENCE [LARGE SCALE GENOMIC DNA]</scope>
    <source>
        <strain evidence="1">LSX21</strain>
        <tissue evidence="1">Leaf</tissue>
    </source>
</reference>
<comment type="caution">
    <text evidence="1">The sequence shown here is derived from an EMBL/GenBank/DDBJ whole genome shotgun (WGS) entry which is preliminary data.</text>
</comment>
<accession>A0AAN8UU72</accession>
<evidence type="ECO:0000313" key="2">
    <source>
        <dbReference type="Proteomes" id="UP001370490"/>
    </source>
</evidence>
<dbReference type="PANTHER" id="PTHR47580:SF1">
    <property type="entry name" value="PHOSPHOGLYCERATE MUTASE FAMILY PROTEIN"/>
    <property type="match status" value="1"/>
</dbReference>
<keyword evidence="2" id="KW-1185">Reference proteome</keyword>
<organism evidence="1 2">
    <name type="scientific">Dillenia turbinata</name>
    <dbReference type="NCBI Taxonomy" id="194707"/>
    <lineage>
        <taxon>Eukaryota</taxon>
        <taxon>Viridiplantae</taxon>
        <taxon>Streptophyta</taxon>
        <taxon>Embryophyta</taxon>
        <taxon>Tracheophyta</taxon>
        <taxon>Spermatophyta</taxon>
        <taxon>Magnoliopsida</taxon>
        <taxon>eudicotyledons</taxon>
        <taxon>Gunneridae</taxon>
        <taxon>Pentapetalae</taxon>
        <taxon>Dilleniales</taxon>
        <taxon>Dilleniaceae</taxon>
        <taxon>Dillenia</taxon>
    </lineage>
</organism>
<dbReference type="EMBL" id="JBAMMX010000020">
    <property type="protein sequence ID" value="KAK6920724.1"/>
    <property type="molecule type" value="Genomic_DNA"/>
</dbReference>
<gene>
    <name evidence="1" type="ORF">RJ641_014402</name>
</gene>
<evidence type="ECO:0000313" key="1">
    <source>
        <dbReference type="EMBL" id="KAK6920724.1"/>
    </source>
</evidence>
<dbReference type="Proteomes" id="UP001370490">
    <property type="component" value="Unassembled WGS sequence"/>
</dbReference>